<feature type="transmembrane region" description="Helical" evidence="1">
    <location>
        <begin position="56"/>
        <end position="83"/>
    </location>
</feature>
<evidence type="ECO:0000313" key="3">
    <source>
        <dbReference type="Proteomes" id="UP000319771"/>
    </source>
</evidence>
<dbReference type="EMBL" id="VBPB01000115">
    <property type="protein sequence ID" value="TMQ72237.1"/>
    <property type="molecule type" value="Genomic_DNA"/>
</dbReference>
<dbReference type="AlphaFoldDB" id="A0A538U8P4"/>
<feature type="transmembrane region" description="Helical" evidence="1">
    <location>
        <begin position="90"/>
        <end position="110"/>
    </location>
</feature>
<protein>
    <recommendedName>
        <fullName evidence="4">Glycosyltransferase RgtA/B/C/D-like domain-containing protein</fullName>
    </recommendedName>
</protein>
<evidence type="ECO:0000256" key="1">
    <source>
        <dbReference type="SAM" id="Phobius"/>
    </source>
</evidence>
<keyword evidence="1" id="KW-0812">Transmembrane</keyword>
<comment type="caution">
    <text evidence="2">The sequence shown here is derived from an EMBL/GenBank/DDBJ whole genome shotgun (WGS) entry which is preliminary data.</text>
</comment>
<accession>A0A538U8P4</accession>
<feature type="transmembrane region" description="Helical" evidence="1">
    <location>
        <begin position="183"/>
        <end position="202"/>
    </location>
</feature>
<organism evidence="2 3">
    <name type="scientific">Eiseniibacteriota bacterium</name>
    <dbReference type="NCBI Taxonomy" id="2212470"/>
    <lineage>
        <taxon>Bacteria</taxon>
        <taxon>Candidatus Eiseniibacteriota</taxon>
    </lineage>
</organism>
<feature type="transmembrane region" description="Helical" evidence="1">
    <location>
        <begin position="311"/>
        <end position="329"/>
    </location>
</feature>
<feature type="transmembrane region" description="Helical" evidence="1">
    <location>
        <begin position="284"/>
        <end position="304"/>
    </location>
</feature>
<proteinExistence type="predicted"/>
<feature type="transmembrane region" description="Helical" evidence="1">
    <location>
        <begin position="148"/>
        <end position="171"/>
    </location>
</feature>
<reference evidence="2 3" key="1">
    <citation type="journal article" date="2019" name="Nat. Microbiol.">
        <title>Mediterranean grassland soil C-N compound turnover is dependent on rainfall and depth, and is mediated by genomically divergent microorganisms.</title>
        <authorList>
            <person name="Diamond S."/>
            <person name="Andeer P.F."/>
            <person name="Li Z."/>
            <person name="Crits-Christoph A."/>
            <person name="Burstein D."/>
            <person name="Anantharaman K."/>
            <person name="Lane K.R."/>
            <person name="Thomas B.C."/>
            <person name="Pan C."/>
            <person name="Northen T.R."/>
            <person name="Banfield J.F."/>
        </authorList>
    </citation>
    <scope>NUCLEOTIDE SEQUENCE [LARGE SCALE GENOMIC DNA]</scope>
    <source>
        <strain evidence="2">WS_11</strain>
    </source>
</reference>
<keyword evidence="1" id="KW-1133">Transmembrane helix</keyword>
<name>A0A538U8P4_UNCEI</name>
<feature type="transmembrane region" description="Helical" evidence="1">
    <location>
        <begin position="245"/>
        <end position="264"/>
    </location>
</feature>
<evidence type="ECO:0008006" key="4">
    <source>
        <dbReference type="Google" id="ProtNLM"/>
    </source>
</evidence>
<gene>
    <name evidence="2" type="ORF">E6K81_07965</name>
</gene>
<sequence>MAVLGLVVVLAADVFRIGFFADDFHFLDIARRVPWWAAIDGRFGLYPWFRPLSRELYFAVVAASGPAGLVVAHGLSLGCVLWCAWQIRAVGLRLLGPRSAAIAPVLFLTYGMTKFLAAWASGFQDLLALLLSLSAIKAQIDGRFRRAAVWAFLGLFAKETAVVVFPILVAYGLLLGPAGRRRSWIVAHSAALAAGVAIHVIVRTTWSGHGVVPHVEGSWPAVAAALVRTVTGFVGGTPVREPGPLLLAGLAAVAALVLVLPAFLKDAPRDDPHRDDRAGLSGPTVAFLATATALGTLPLVLGVGRVSPHDYYAFSAAPWSALLLASAIARLPRAAVMIVVASMAAWNTSALGYRRVDLQSPRAWEFRRWDWPEALRLSAVAKRLQNDLRQQVALRPDSLVILLSGMSNGCFFQTEDGPAARESLHDSTVRAFWLYAPPFGLEPGHFEILSFNQASKHLERHALPLEVRKRLAAVALAAGEAPASWALASYGDAVDNATFALAYARAAAALMVGGIAGARPVLARLGVPDSDRAAARLAEAEVGRASPLYQPMVHMLRSPFEPGTHLTLGRALWSGRHWIPAAVELRIAATLDPSLFRERLTLALLMTRMGQPDAARRDLQALAADAAGTPLGDEARDFLASTTHSRVHARR</sequence>
<evidence type="ECO:0000313" key="2">
    <source>
        <dbReference type="EMBL" id="TMQ72237.1"/>
    </source>
</evidence>
<keyword evidence="1" id="KW-0472">Membrane</keyword>
<feature type="transmembrane region" description="Helical" evidence="1">
    <location>
        <begin position="116"/>
        <end position="136"/>
    </location>
</feature>
<dbReference type="Proteomes" id="UP000319771">
    <property type="component" value="Unassembled WGS sequence"/>
</dbReference>